<proteinExistence type="predicted"/>
<accession>A0AAU2VUT8</accession>
<dbReference type="GO" id="GO:0016810">
    <property type="term" value="F:hydrolase activity, acting on carbon-nitrogen (but not peptide) bonds"/>
    <property type="evidence" value="ECO:0007669"/>
    <property type="project" value="InterPro"/>
</dbReference>
<reference evidence="2" key="1">
    <citation type="submission" date="2022-10" db="EMBL/GenBank/DDBJ databases">
        <title>The complete genomes of actinobacterial strains from the NBC collection.</title>
        <authorList>
            <person name="Joergensen T.S."/>
            <person name="Alvarez Arevalo M."/>
            <person name="Sterndorff E.B."/>
            <person name="Faurdal D."/>
            <person name="Vuksanovic O."/>
            <person name="Mourched A.-S."/>
            <person name="Charusanti P."/>
            <person name="Shaw S."/>
            <person name="Blin K."/>
            <person name="Weber T."/>
        </authorList>
    </citation>
    <scope>NUCLEOTIDE SEQUENCE</scope>
    <source>
        <strain evidence="2">NBC_00008</strain>
    </source>
</reference>
<dbReference type="Pfam" id="PF01979">
    <property type="entry name" value="Amidohydro_1"/>
    <property type="match status" value="1"/>
</dbReference>
<dbReference type="InterPro" id="IPR011059">
    <property type="entry name" value="Metal-dep_hydrolase_composite"/>
</dbReference>
<dbReference type="Gene3D" id="2.30.40.10">
    <property type="entry name" value="Urease, subunit C, domain 1"/>
    <property type="match status" value="1"/>
</dbReference>
<dbReference type="AlphaFoldDB" id="A0AAU2VUT8"/>
<organism evidence="2">
    <name type="scientific">Streptomyces sp. NBC_00008</name>
    <dbReference type="NCBI Taxonomy" id="2903610"/>
    <lineage>
        <taxon>Bacteria</taxon>
        <taxon>Bacillati</taxon>
        <taxon>Actinomycetota</taxon>
        <taxon>Actinomycetes</taxon>
        <taxon>Kitasatosporales</taxon>
        <taxon>Streptomycetaceae</taxon>
        <taxon>Streptomyces</taxon>
    </lineage>
</organism>
<evidence type="ECO:0000313" key="2">
    <source>
        <dbReference type="EMBL" id="WTW70728.1"/>
    </source>
</evidence>
<dbReference type="InterPro" id="IPR051781">
    <property type="entry name" value="Metallo-dep_Hydrolase"/>
</dbReference>
<name>A0AAU2VUT8_9ACTN</name>
<feature type="domain" description="Amidohydrolase-related" evidence="1">
    <location>
        <begin position="58"/>
        <end position="413"/>
    </location>
</feature>
<dbReference type="InterPro" id="IPR006680">
    <property type="entry name" value="Amidohydro-rel"/>
</dbReference>
<evidence type="ECO:0000259" key="1">
    <source>
        <dbReference type="Pfam" id="PF01979"/>
    </source>
</evidence>
<dbReference type="PANTHER" id="PTHR43135">
    <property type="entry name" value="ALPHA-D-RIBOSE 1-METHYLPHOSPHONATE 5-TRIPHOSPHATE DIPHOSPHATASE"/>
    <property type="match status" value="1"/>
</dbReference>
<dbReference type="InterPro" id="IPR032466">
    <property type="entry name" value="Metal_Hydrolase"/>
</dbReference>
<sequence length="429" mass="45802">MPRRTLLHRATVQEGLGRASLPRHSVLLDGDRVEAVLPEGLAPVHAPDIDVLDLEGRTVMPGMTLGHTHIAYLDILDGREMLFKYSVPEVTLAAAENTTNLLGLGYTAFVGAGSVAGIDMALRRAVDSGRLLGPRITPCSRDLMVSGPPERRNPDVKKRIPTDLMRLADTPEEMAEYVVGEIAQGAEIVKIFSSGDDTFPNGRSHELLFTAEELVIATRAAHENGARVRAHSRGLAGIRNAVAAGVDVIDHATYADDEALDAIAERGIFVVPSLYQPHMLLTTGAEHGKTPEFLEALEFEAEVANTLRILPLMVERGIPVVAGDDFGFAWTPHGTYAKELELYVTMAGIPAPTVLTWATANGARLAGRGEEAGTVQPGRLADLVVTDGDPAEDISVLSRPGAIELVLLGGRTVAGSTEPYRERVTTGVA</sequence>
<gene>
    <name evidence="2" type="ORF">OG398_21930</name>
</gene>
<dbReference type="Gene3D" id="3.20.20.140">
    <property type="entry name" value="Metal-dependent hydrolases"/>
    <property type="match status" value="1"/>
</dbReference>
<dbReference type="SUPFAM" id="SSF51556">
    <property type="entry name" value="Metallo-dependent hydrolases"/>
    <property type="match status" value="1"/>
</dbReference>
<dbReference type="EMBL" id="CP108313">
    <property type="protein sequence ID" value="WTW70728.1"/>
    <property type="molecule type" value="Genomic_DNA"/>
</dbReference>
<dbReference type="PANTHER" id="PTHR43135:SF3">
    <property type="entry name" value="ALPHA-D-RIBOSE 1-METHYLPHOSPHONATE 5-TRIPHOSPHATE DIPHOSPHATASE"/>
    <property type="match status" value="1"/>
</dbReference>
<protein>
    <submittedName>
        <fullName evidence="2">Amidohydrolase family protein</fullName>
    </submittedName>
</protein>
<dbReference type="SUPFAM" id="SSF51338">
    <property type="entry name" value="Composite domain of metallo-dependent hydrolases"/>
    <property type="match status" value="1"/>
</dbReference>